<gene>
    <name evidence="1" type="ORF">CG716_09945</name>
</gene>
<dbReference type="Gene3D" id="3.90.550.10">
    <property type="entry name" value="Spore Coat Polysaccharide Biosynthesis Protein SpsA, Chain A"/>
    <property type="match status" value="1"/>
</dbReference>
<evidence type="ECO:0000313" key="2">
    <source>
        <dbReference type="Proteomes" id="UP000216063"/>
    </source>
</evidence>
<dbReference type="CDD" id="cd00761">
    <property type="entry name" value="Glyco_tranf_GTA_type"/>
    <property type="match status" value="1"/>
</dbReference>
<dbReference type="AlphaFoldDB" id="A0A255DM62"/>
<dbReference type="EMBL" id="NOZR01000006">
    <property type="protein sequence ID" value="OYN80436.1"/>
    <property type="molecule type" value="Genomic_DNA"/>
</dbReference>
<evidence type="ECO:0000313" key="1">
    <source>
        <dbReference type="EMBL" id="OYN80436.1"/>
    </source>
</evidence>
<dbReference type="OrthoDB" id="4120491at2"/>
<comment type="caution">
    <text evidence="1">The sequence shown here is derived from an EMBL/GenBank/DDBJ whole genome shotgun (WGS) entry which is preliminary data.</text>
</comment>
<organism evidence="1 2">
    <name type="scientific">Mycolicibacterium sphagni</name>
    <dbReference type="NCBI Taxonomy" id="1786"/>
    <lineage>
        <taxon>Bacteria</taxon>
        <taxon>Bacillati</taxon>
        <taxon>Actinomycetota</taxon>
        <taxon>Actinomycetes</taxon>
        <taxon>Mycobacteriales</taxon>
        <taxon>Mycobacteriaceae</taxon>
        <taxon>Mycolicibacterium</taxon>
    </lineage>
</organism>
<keyword evidence="2" id="KW-1185">Reference proteome</keyword>
<reference evidence="1 2" key="1">
    <citation type="submission" date="2017-07" db="EMBL/GenBank/DDBJ databases">
        <title>The new phylogeny of genus Mycobacterium.</title>
        <authorList>
            <person name="Tortoli E."/>
            <person name="Trovato A."/>
            <person name="Cirillo D.M."/>
        </authorList>
    </citation>
    <scope>NUCLEOTIDE SEQUENCE [LARGE SCALE GENOMIC DNA]</scope>
    <source>
        <strain evidence="1 2">ATCC 33027</strain>
    </source>
</reference>
<sequence>MARVAIGVPRWPDGGHRDQAWMFVRDWMSRHYPQWPRFEGHDPGPGEARAQAAEAAGQWDAIVFNDADTLAHPDAIEAAVTQCIAEDRMVICADSHMYLSKASSDRILSGGAWFCRPRDFGDNGIYARPCSGVFAVPRSLYDRIGGYPALGPWGQEDQVWFELCRIFDGPVTWTAEHITLHLWHPPADRDPNRREARRNYRLWQQLARLRGPSAQRQARELMAEVGHRIP</sequence>
<proteinExistence type="predicted"/>
<name>A0A255DM62_9MYCO</name>
<evidence type="ECO:0008006" key="3">
    <source>
        <dbReference type="Google" id="ProtNLM"/>
    </source>
</evidence>
<dbReference type="RefSeq" id="WP_094478927.1">
    <property type="nucleotide sequence ID" value="NZ_NOZR01000006.1"/>
</dbReference>
<protein>
    <recommendedName>
        <fullName evidence="3">Glycosyltransferase</fullName>
    </recommendedName>
</protein>
<dbReference type="InterPro" id="IPR029044">
    <property type="entry name" value="Nucleotide-diphossugar_trans"/>
</dbReference>
<accession>A0A255DM62</accession>
<dbReference type="SUPFAM" id="SSF53448">
    <property type="entry name" value="Nucleotide-diphospho-sugar transferases"/>
    <property type="match status" value="1"/>
</dbReference>
<dbReference type="Proteomes" id="UP000216063">
    <property type="component" value="Unassembled WGS sequence"/>
</dbReference>